<accession>A0ABR3ABP1</accession>
<sequence>MPLSNDRYIIRSGDGSNRPIGVSKNKVVVLAEDDLAPQWIFETKGSRYYIKTPDGQAIVYKDNKLWISDDEGEKWHFESAFHHGRNIYVIQAEDKNHGWYNPLPEDGNQLNSRPLIIGPSFPPFFPPIERFIIERVQE</sequence>
<gene>
    <name evidence="1" type="ORF">AAF712_002884</name>
</gene>
<protein>
    <submittedName>
        <fullName evidence="1">Uncharacterized protein</fullName>
    </submittedName>
</protein>
<comment type="caution">
    <text evidence="1">The sequence shown here is derived from an EMBL/GenBank/DDBJ whole genome shotgun (WGS) entry which is preliminary data.</text>
</comment>
<dbReference type="Pfam" id="PF16850">
    <property type="entry name" value="Inhibitor_I66"/>
    <property type="match status" value="1"/>
</dbReference>
<dbReference type="InterPro" id="IPR031755">
    <property type="entry name" value="Inhibitor_I66"/>
</dbReference>
<keyword evidence="2" id="KW-1185">Reference proteome</keyword>
<proteinExistence type="predicted"/>
<evidence type="ECO:0000313" key="1">
    <source>
        <dbReference type="EMBL" id="KAL0069987.1"/>
    </source>
</evidence>
<dbReference type="EMBL" id="JBBXMP010000009">
    <property type="protein sequence ID" value="KAL0069987.1"/>
    <property type="molecule type" value="Genomic_DNA"/>
</dbReference>
<organism evidence="1 2">
    <name type="scientific">Marasmius tenuissimus</name>
    <dbReference type="NCBI Taxonomy" id="585030"/>
    <lineage>
        <taxon>Eukaryota</taxon>
        <taxon>Fungi</taxon>
        <taxon>Dikarya</taxon>
        <taxon>Basidiomycota</taxon>
        <taxon>Agaricomycotina</taxon>
        <taxon>Agaricomycetes</taxon>
        <taxon>Agaricomycetidae</taxon>
        <taxon>Agaricales</taxon>
        <taxon>Marasmiineae</taxon>
        <taxon>Marasmiaceae</taxon>
        <taxon>Marasmius</taxon>
    </lineage>
</organism>
<evidence type="ECO:0000313" key="2">
    <source>
        <dbReference type="Proteomes" id="UP001437256"/>
    </source>
</evidence>
<dbReference type="Proteomes" id="UP001437256">
    <property type="component" value="Unassembled WGS sequence"/>
</dbReference>
<name>A0ABR3ABP1_9AGAR</name>
<reference evidence="1 2" key="1">
    <citation type="submission" date="2024-05" db="EMBL/GenBank/DDBJ databases">
        <title>A draft genome resource for the thread blight pathogen Marasmius tenuissimus strain MS-2.</title>
        <authorList>
            <person name="Yulfo-Soto G.E."/>
            <person name="Baruah I.K."/>
            <person name="Amoako-Attah I."/>
            <person name="Bukari Y."/>
            <person name="Meinhardt L.W."/>
            <person name="Bailey B.A."/>
            <person name="Cohen S.P."/>
        </authorList>
    </citation>
    <scope>NUCLEOTIDE SEQUENCE [LARGE SCALE GENOMIC DNA]</scope>
    <source>
        <strain evidence="1 2">MS-2</strain>
    </source>
</reference>
<dbReference type="Gene3D" id="2.80.10.50">
    <property type="match status" value="1"/>
</dbReference>